<dbReference type="EMBL" id="QJTF01000003">
    <property type="protein sequence ID" value="PYE89640.1"/>
    <property type="molecule type" value="Genomic_DNA"/>
</dbReference>
<proteinExistence type="predicted"/>
<dbReference type="AlphaFoldDB" id="A0A318TK20"/>
<keyword evidence="2" id="KW-1185">Reference proteome</keyword>
<accession>A0A318TK20</accession>
<gene>
    <name evidence="1" type="ORF">C7477_103148</name>
</gene>
<dbReference type="RefSeq" id="WP_110749111.1">
    <property type="nucleotide sequence ID" value="NZ_QJTF01000003.1"/>
</dbReference>
<dbReference type="Proteomes" id="UP000247454">
    <property type="component" value="Unassembled WGS sequence"/>
</dbReference>
<organism evidence="1 2">
    <name type="scientific">Phyllobacterium leguminum</name>
    <dbReference type="NCBI Taxonomy" id="314237"/>
    <lineage>
        <taxon>Bacteria</taxon>
        <taxon>Pseudomonadati</taxon>
        <taxon>Pseudomonadota</taxon>
        <taxon>Alphaproteobacteria</taxon>
        <taxon>Hyphomicrobiales</taxon>
        <taxon>Phyllobacteriaceae</taxon>
        <taxon>Phyllobacterium</taxon>
    </lineage>
</organism>
<reference evidence="1 2" key="1">
    <citation type="submission" date="2018-06" db="EMBL/GenBank/DDBJ databases">
        <title>Genomic Encyclopedia of Type Strains, Phase III (KMG-III): the genomes of soil and plant-associated and newly described type strains.</title>
        <authorList>
            <person name="Whitman W."/>
        </authorList>
    </citation>
    <scope>NUCLEOTIDE SEQUENCE [LARGE SCALE GENOMIC DNA]</scope>
    <source>
        <strain evidence="1 2">ORS 1419</strain>
    </source>
</reference>
<evidence type="ECO:0000313" key="2">
    <source>
        <dbReference type="Proteomes" id="UP000247454"/>
    </source>
</evidence>
<dbReference type="OrthoDB" id="9982860at2"/>
<protein>
    <submittedName>
        <fullName evidence="1">Uncharacterized protein</fullName>
    </submittedName>
</protein>
<comment type="caution">
    <text evidence="1">The sequence shown here is derived from an EMBL/GenBank/DDBJ whole genome shotgun (WGS) entry which is preliminary data.</text>
</comment>
<sequence length="60" mass="7208">MFIRLLLLVIAPPVLIYTFAARVLSEFLSSFKYAWWDCQEEMAALRRAWETKSIRPEDWK</sequence>
<evidence type="ECO:0000313" key="1">
    <source>
        <dbReference type="EMBL" id="PYE89640.1"/>
    </source>
</evidence>
<name>A0A318TK20_9HYPH</name>